<dbReference type="Pfam" id="PF12728">
    <property type="entry name" value="HTH_17"/>
    <property type="match status" value="1"/>
</dbReference>
<dbReference type="Proteomes" id="UP000218944">
    <property type="component" value="Unassembled WGS sequence"/>
</dbReference>
<reference evidence="2 3" key="1">
    <citation type="submission" date="2017-08" db="EMBL/GenBank/DDBJ databases">
        <title>Genome sequence of Streptomyces albireticuli NRRL B-1670.</title>
        <authorList>
            <person name="Graham D.E."/>
            <person name="Mahan K.M."/>
            <person name="Klingeman D.M."/>
            <person name="Hettich R.L."/>
            <person name="Parry R.J."/>
            <person name="Spain J.C."/>
        </authorList>
    </citation>
    <scope>NUCLEOTIDE SEQUENCE [LARGE SCALE GENOMIC DNA]</scope>
    <source>
        <strain evidence="2 3">NRRL B-1670</strain>
    </source>
</reference>
<feature type="domain" description="Helix-turn-helix" evidence="1">
    <location>
        <begin position="54"/>
        <end position="108"/>
    </location>
</feature>
<protein>
    <recommendedName>
        <fullName evidence="1">Helix-turn-helix domain-containing protein</fullName>
    </recommendedName>
</protein>
<accession>A0A2A2CZQ6</accession>
<evidence type="ECO:0000259" key="1">
    <source>
        <dbReference type="Pfam" id="PF12728"/>
    </source>
</evidence>
<dbReference type="InterPro" id="IPR009061">
    <property type="entry name" value="DNA-bd_dom_put_sf"/>
</dbReference>
<gene>
    <name evidence="2" type="ORF">CK936_34320</name>
</gene>
<sequence>MISMLLIAIISMSNEILRILQSSLTLAIITEYHAMMQAIIAKISTGVMMDKIEWLTSREVATQLRVHPGTLANWRHQGIGPRYTKLSTAPNSAVRYRSDHVESYLREQERRAAA</sequence>
<dbReference type="AlphaFoldDB" id="A0A2A2CZQ6"/>
<evidence type="ECO:0000313" key="2">
    <source>
        <dbReference type="EMBL" id="PAU44562.1"/>
    </source>
</evidence>
<keyword evidence="3" id="KW-1185">Reference proteome</keyword>
<dbReference type="EMBL" id="NSJV01000647">
    <property type="protein sequence ID" value="PAU44562.1"/>
    <property type="molecule type" value="Genomic_DNA"/>
</dbReference>
<comment type="caution">
    <text evidence="2">The sequence shown here is derived from an EMBL/GenBank/DDBJ whole genome shotgun (WGS) entry which is preliminary data.</text>
</comment>
<dbReference type="InterPro" id="IPR041657">
    <property type="entry name" value="HTH_17"/>
</dbReference>
<organism evidence="2 3">
    <name type="scientific">Streptomyces albireticuli</name>
    <dbReference type="NCBI Taxonomy" id="1940"/>
    <lineage>
        <taxon>Bacteria</taxon>
        <taxon>Bacillati</taxon>
        <taxon>Actinomycetota</taxon>
        <taxon>Actinomycetes</taxon>
        <taxon>Kitasatosporales</taxon>
        <taxon>Streptomycetaceae</taxon>
        <taxon>Streptomyces</taxon>
    </lineage>
</organism>
<name>A0A2A2CZQ6_9ACTN</name>
<proteinExistence type="predicted"/>
<evidence type="ECO:0000313" key="3">
    <source>
        <dbReference type="Proteomes" id="UP000218944"/>
    </source>
</evidence>
<dbReference type="SUPFAM" id="SSF46955">
    <property type="entry name" value="Putative DNA-binding domain"/>
    <property type="match status" value="1"/>
</dbReference>